<evidence type="ECO:0000313" key="4">
    <source>
        <dbReference type="EMBL" id="PPS97091.1"/>
    </source>
</evidence>
<evidence type="ECO:0000313" key="3">
    <source>
        <dbReference type="EMBL" id="CUV04008.1"/>
    </source>
</evidence>
<dbReference type="VEuPathDB" id="CryptoDB:CHUDEA1_670"/>
<feature type="compositionally biased region" description="Basic and acidic residues" evidence="1">
    <location>
        <begin position="121"/>
        <end position="139"/>
    </location>
</feature>
<dbReference type="Proteomes" id="UP001429100">
    <property type="component" value="Unassembled WGS sequence"/>
</dbReference>
<organism evidence="3">
    <name type="scientific">Cryptosporidium hominis</name>
    <dbReference type="NCBI Taxonomy" id="237895"/>
    <lineage>
        <taxon>Eukaryota</taxon>
        <taxon>Sar</taxon>
        <taxon>Alveolata</taxon>
        <taxon>Apicomplexa</taxon>
        <taxon>Conoidasida</taxon>
        <taxon>Coccidia</taxon>
        <taxon>Eucoccidiorida</taxon>
        <taxon>Eimeriorina</taxon>
        <taxon>Cryptosporidiidae</taxon>
        <taxon>Cryptosporidium</taxon>
    </lineage>
</organism>
<keyword evidence="5" id="KW-1185">Reference proteome</keyword>
<dbReference type="EMBL" id="LN877947">
    <property type="protein sequence ID" value="CUV04008.1"/>
    <property type="molecule type" value="Genomic_DNA"/>
</dbReference>
<dbReference type="AlphaFoldDB" id="A0A0S4TA17"/>
<dbReference type="Proteomes" id="UP000199752">
    <property type="component" value="Chromosome 1"/>
</dbReference>
<gene>
    <name evidence="3" type="ORF">CHUDEA1_670</name>
    <name evidence="4" type="ORF">GY17_00001068</name>
</gene>
<dbReference type="OrthoDB" id="339032at2759"/>
<feature type="signal peptide" evidence="2">
    <location>
        <begin position="1"/>
        <end position="22"/>
    </location>
</feature>
<accession>A0A0S4TA17</accession>
<dbReference type="VEuPathDB" id="CryptoDB:ChTU502y2012_411g0480"/>
<protein>
    <submittedName>
        <fullName evidence="3">Uncharacterized protein</fullName>
    </submittedName>
</protein>
<evidence type="ECO:0000256" key="2">
    <source>
        <dbReference type="SAM" id="SignalP"/>
    </source>
</evidence>
<reference evidence="3" key="2">
    <citation type="submission" date="2015-08" db="EMBL/GenBank/DDBJ databases">
        <authorList>
            <person name="Babu N.S."/>
            <person name="Beckwith C.J."/>
            <person name="Beseler K.G."/>
            <person name="Brison A."/>
            <person name="Carone J.V."/>
            <person name="Caskin T.P."/>
            <person name="Diamond M."/>
            <person name="Durham M.E."/>
            <person name="Foxe J.M."/>
            <person name="Go M."/>
            <person name="Henderson B.A."/>
            <person name="Jones I.B."/>
            <person name="McGettigan J.A."/>
            <person name="Micheletti S.J."/>
            <person name="Nasrallah M.E."/>
            <person name="Ortiz D."/>
            <person name="Piller C.R."/>
            <person name="Privatt S.R."/>
            <person name="Schneider S.L."/>
            <person name="Sharp S."/>
            <person name="Smith T.C."/>
            <person name="Stanton J.D."/>
            <person name="Ullery H.E."/>
            <person name="Wilson R.J."/>
            <person name="Serrano M.G."/>
            <person name="Buck G."/>
            <person name="Lee V."/>
            <person name="Wang Y."/>
            <person name="Carvalho R."/>
            <person name="Voegtly L."/>
            <person name="Shi R."/>
            <person name="Duckworth R."/>
            <person name="Johnson A."/>
            <person name="Loviza R."/>
            <person name="Walstead R."/>
            <person name="Shah Z."/>
            <person name="Kiflezghi M."/>
            <person name="Wade K."/>
            <person name="Ball S.L."/>
            <person name="Bradley K.W."/>
            <person name="Asai D.J."/>
            <person name="Bowman C.A."/>
            <person name="Russell D.A."/>
            <person name="Pope W.H."/>
            <person name="Jacobs-Sera D."/>
            <person name="Hendrix R.W."/>
            <person name="Hatfull G.F."/>
        </authorList>
    </citation>
    <scope>NUCLEOTIDE SEQUENCE [LARGE SCALE GENOMIC DNA]</scope>
</reference>
<sequence>MDTFRIARLLLFLTTLIAVKVAEKRVTLNSFQISINSLIGLKDSGGQILDSSIFGEEETKEKFTKVNSHNEKGVIVGSSNATQNQILISLDYLNVTSSLEHTLSESYNSFDGCSLFDDDGMKKEKDSKEGSGSKSRERGQSIQEQLSSDLLALGMQAVLKRKYNEIRLSSKFSFEEMTKCLFVDNHSKKENINIDNGHDYRKSFIECCSSYIPDVLGKLTLKLINKADVKEYILNFCTDLKLMLEEIGIAFRIPFKWLPSASEKLSFLSKLKISGSKNLVNNKKYCHLPRKTLDIVFDVDLTLLTMVPVFEVTPGEKSIMLEMLEVPQELKAEGKDFKFNTRRASDNTIRYNIPHEVHLNPQTIGLLFSLYYRRFLDPCVGSLSILSAGFNTILKFATSMDIEPILSPSRFHLSDTLMELFPDDNESSWATERPSLQAFKENRISSVPLPPLHVSVTDTDFDNDKPQKLIRSFPEGFPEIVYNGLPFLVKDMQRYRLHSTLQKGSSSFDYMILSEELNPMFLNTLRLYQTMKRYPILTHPFNNPKLFSNNRPLSLLVDDELLHFTYACSMEAWSDNILIAWTEKLGPREVKIPFSKYYLPIPLQHSQPKPIKMGDFSRNINMMMNLDYFEGLTYQISQLKSLNTTGKSNLGKEKRSKAFEELKDMEQFLSSVSENDLEWSGNFNIQRNHLFNININNTTSSITPSKLLQLVYPDINNSSNMFSCPYDITNVKIFYMVVILPCEVLYMIHRKLKQIQNDKKDPFYKLVKMIDMFVVGNERKDEICDRFISSLSGVIAFKNEESLFNKKVIYSSIPSLAALKSVVGLPIYRTITIWLQSSILFEEPQILRTEMEKDIEIMENQLKNTPYKPLSAPKQLQNGIIYDRSVYDIESLIILEPIRGKFTREVLKFDNIQEIDDLLGLLKLLTTIRNSLELGYRDVKKRVNLENPSAATSISIIAVLVYSICYGIAVEHFSKFHLNICNLPRPAFSRPVLRRNQQDWMKFAITNVLTNLNIKLSFPIARSFERKLEASIYVSNPKSTLFNSLFQPYFSGIPYKPFKSRVESNQNFTENDNKSNVFNPFKSDKDHREIFKKNLIMLNDDLLEYLINSLSSLDYMPFFVRQCISVTTAFVRFQIQKTEEEKDNGAPKPSNNELASIVCQNIQDYLQKKVPKFFKL</sequence>
<evidence type="ECO:0000256" key="1">
    <source>
        <dbReference type="SAM" id="MobiDB-lite"/>
    </source>
</evidence>
<dbReference type="EMBL" id="JTAI01000044">
    <property type="protein sequence ID" value="PPS97091.1"/>
    <property type="molecule type" value="Genomic_DNA"/>
</dbReference>
<dbReference type="VEuPathDB" id="CryptoDB:Chro.10080"/>
<dbReference type="VEuPathDB" id="CryptoDB:GY17_00001068"/>
<proteinExistence type="predicted"/>
<evidence type="ECO:0000313" key="5">
    <source>
        <dbReference type="Proteomes" id="UP001429100"/>
    </source>
</evidence>
<keyword evidence="2" id="KW-0732">Signal</keyword>
<reference evidence="4 5" key="3">
    <citation type="submission" date="2017-10" db="EMBL/GenBank/DDBJ databases">
        <title>Consistent, comparative and evidence-based genome annotation and re-annotation for the closely-related species, Cryptosporidium parvum, C. hominis and C. tyzzeri.</title>
        <authorList>
            <person name="Baptista R.P."/>
            <person name="Li Y."/>
            <person name="Sateriale A."/>
            <person name="Striepen B."/>
            <person name="Kissinger J.C."/>
        </authorList>
    </citation>
    <scope>NUCLEOTIDE SEQUENCE [LARGE SCALE GENOMIC DNA]</scope>
    <source>
        <strain evidence="4">30976</strain>
    </source>
</reference>
<feature type="chain" id="PRO_5006627624" evidence="2">
    <location>
        <begin position="23"/>
        <end position="1176"/>
    </location>
</feature>
<name>A0A0S4TA17_CRYHO</name>
<reference evidence="4 5" key="1">
    <citation type="submission" date="2014-11" db="EMBL/GenBank/DDBJ databases">
        <title>Comparative genomic analysis of Cryptosporidium hominis reveals occurrence of genetic recombination in virulent subtypes.</title>
        <authorList>
            <person name="Guo Y."/>
            <person name="Tang K."/>
            <person name="Frace M."/>
            <person name="Li N."/>
            <person name="Roellig D.M."/>
            <person name="Sammons S."/>
            <person name="Knipe K."/>
            <person name="Rowe L."/>
            <person name="Feng Y."/>
            <person name="Xiao L."/>
        </authorList>
    </citation>
    <scope>NUCLEOTIDE SEQUENCE [LARGE SCALE GENOMIC DNA]</scope>
    <source>
        <strain evidence="4">30976</strain>
    </source>
</reference>
<feature type="region of interest" description="Disordered" evidence="1">
    <location>
        <begin position="121"/>
        <end position="141"/>
    </location>
</feature>